<dbReference type="InterPro" id="IPR014016">
    <property type="entry name" value="UvrD-like_ATP-bd"/>
</dbReference>
<protein>
    <recommendedName>
        <fullName evidence="2">ATP-dependent DNA helicase PcrA</fullName>
        <ecNumber evidence="10">5.6.2.4</ecNumber>
    </recommendedName>
    <alternativeName>
        <fullName evidence="11">DNA 3'-5' helicase PcrA</fullName>
    </alternativeName>
</protein>
<dbReference type="CDD" id="cd18807">
    <property type="entry name" value="SF1_C_UvrD"/>
    <property type="match status" value="1"/>
</dbReference>
<feature type="domain" description="UvrD-like helicase ATP-binding" evidence="14">
    <location>
        <begin position="1"/>
        <end position="318"/>
    </location>
</feature>
<keyword evidence="17" id="KW-1185">Reference proteome</keyword>
<evidence type="ECO:0000256" key="12">
    <source>
        <dbReference type="ARBA" id="ARBA00048988"/>
    </source>
</evidence>
<dbReference type="FunFam" id="1.10.486.10:FF:000003">
    <property type="entry name" value="ATP-dependent DNA helicase"/>
    <property type="match status" value="1"/>
</dbReference>
<organism evidence="16 17">
    <name type="scientific">Caproicibacterium amylolyticum</name>
    <dbReference type="NCBI Taxonomy" id="2766537"/>
    <lineage>
        <taxon>Bacteria</taxon>
        <taxon>Bacillati</taxon>
        <taxon>Bacillota</taxon>
        <taxon>Clostridia</taxon>
        <taxon>Eubacteriales</taxon>
        <taxon>Oscillospiraceae</taxon>
        <taxon>Caproicibacterium</taxon>
    </lineage>
</organism>
<comment type="catalytic activity">
    <reaction evidence="9">
        <text>Couples ATP hydrolysis with the unwinding of duplex DNA by translocating in the 3'-5' direction.</text>
        <dbReference type="EC" id="5.6.2.4"/>
    </reaction>
</comment>
<dbReference type="Pfam" id="PF00580">
    <property type="entry name" value="UvrD-helicase"/>
    <property type="match status" value="2"/>
</dbReference>
<dbReference type="InterPro" id="IPR027417">
    <property type="entry name" value="P-loop_NTPase"/>
</dbReference>
<dbReference type="Gene3D" id="1.10.486.10">
    <property type="entry name" value="PCRA, domain 4"/>
    <property type="match status" value="1"/>
</dbReference>
<gene>
    <name evidence="16" type="ORF">H6X83_05715</name>
</gene>
<evidence type="ECO:0000256" key="7">
    <source>
        <dbReference type="ARBA" id="ARBA00023125"/>
    </source>
</evidence>
<dbReference type="PANTHER" id="PTHR11070:SF2">
    <property type="entry name" value="ATP-DEPENDENT DNA HELICASE SRS2"/>
    <property type="match status" value="1"/>
</dbReference>
<evidence type="ECO:0000256" key="11">
    <source>
        <dbReference type="ARBA" id="ARBA00034900"/>
    </source>
</evidence>
<dbReference type="InterPro" id="IPR000212">
    <property type="entry name" value="DNA_helicase_UvrD/REP"/>
</dbReference>
<keyword evidence="8" id="KW-0413">Isomerase</keyword>
<dbReference type="Proteomes" id="UP000516046">
    <property type="component" value="Chromosome"/>
</dbReference>
<evidence type="ECO:0000256" key="9">
    <source>
        <dbReference type="ARBA" id="ARBA00034617"/>
    </source>
</evidence>
<evidence type="ECO:0000256" key="8">
    <source>
        <dbReference type="ARBA" id="ARBA00023235"/>
    </source>
</evidence>
<accession>A0A7G9WL77</accession>
<evidence type="ECO:0000256" key="5">
    <source>
        <dbReference type="ARBA" id="ARBA00022806"/>
    </source>
</evidence>
<dbReference type="RefSeq" id="WP_212508501.1">
    <property type="nucleotide sequence ID" value="NZ_CP060696.1"/>
</dbReference>
<keyword evidence="5 13" id="KW-0347">Helicase</keyword>
<evidence type="ECO:0000256" key="6">
    <source>
        <dbReference type="ARBA" id="ARBA00022840"/>
    </source>
</evidence>
<comment type="catalytic activity">
    <reaction evidence="12">
        <text>ATP + H2O = ADP + phosphate + H(+)</text>
        <dbReference type="Rhea" id="RHEA:13065"/>
        <dbReference type="ChEBI" id="CHEBI:15377"/>
        <dbReference type="ChEBI" id="CHEBI:15378"/>
        <dbReference type="ChEBI" id="CHEBI:30616"/>
        <dbReference type="ChEBI" id="CHEBI:43474"/>
        <dbReference type="ChEBI" id="CHEBI:456216"/>
        <dbReference type="EC" id="5.6.2.4"/>
    </reaction>
</comment>
<evidence type="ECO:0000313" key="17">
    <source>
        <dbReference type="Proteomes" id="UP000516046"/>
    </source>
</evidence>
<sequence>MNERQREAVFSVNGPLLVLAGAGSGKTTVLVNRIANIIRYGSAYADGTAELNNTDTEAVNAFLADGTPLPDSTRQHLAVNPSAPWQILAITFTNKAAGELKQRLVDMLGDAGNDVWASTFHSSCARMLRQYGDRLGYSTHFTIYDTDDSKRLMKNCLKEMNVDEKVLACKTVLSEISHAKDSLIGPKEYAQSAGNDNRLTTIAQAYQMYQQRLMEADAMDFDDLIINTVKLLEQNSDVLAYYQRKFHYIMVDEYQDTNHAQYVMIKLLAQKSGNLCVVGDDDQSIYKFRGATIENIMSFESTFPNAKVIRLEQNYRSTKTILDAANAVISNNTERKGKTLWTENPQGEKIQTHTALNEQDEADYIGKQILDGVEKGRKFSDYAILYRMNTQSSALEKNFVKSGIPYRIIGGLRFYERKEIRDMIAYLSVINNPSDEIRLRRIINQPKRSIGDKTLSVASEIAGQIHDSVFYVIAHADEFEPLKRTAPKLLQFAEIMQGFMAMNEDENSSLRELYDEILSKTGYIASLGSPQNDEVKDRVANLTQLSSNIQQYEEENGDEASLDGFLEEVALMTDIDNYDNESDTVVMMTMHSAKGLEFPAVFLPGFEDGIFPGVQAIYDPVQIEEERRLAYVAITRAREELFILNAQSRMIFGSTNRNRPSRFLNEIPEELTEHTAARSWKQPQPGVVLPVSAKEVRAAAMESALHFGAPESAHAQKAPVFKPGDTVVHRAFGKGMILSTTPMGNDTLLEIAFDTKGTKKIMANFAHLKRA</sequence>
<name>A0A7G9WL77_9FIRM</name>
<evidence type="ECO:0000256" key="1">
    <source>
        <dbReference type="ARBA" id="ARBA00009922"/>
    </source>
</evidence>
<dbReference type="SUPFAM" id="SSF52540">
    <property type="entry name" value="P-loop containing nucleoside triphosphate hydrolases"/>
    <property type="match status" value="1"/>
</dbReference>
<dbReference type="Gene3D" id="1.10.10.160">
    <property type="match status" value="1"/>
</dbReference>
<keyword evidence="7" id="KW-0238">DNA-binding</keyword>
<proteinExistence type="inferred from homology"/>
<dbReference type="GO" id="GO:0000725">
    <property type="term" value="P:recombinational repair"/>
    <property type="evidence" value="ECO:0007669"/>
    <property type="project" value="TreeGrafter"/>
</dbReference>
<dbReference type="Pfam" id="PF21196">
    <property type="entry name" value="PcrA_UvrD_tudor"/>
    <property type="match status" value="1"/>
</dbReference>
<dbReference type="KEGG" id="caml:H6X83_05715"/>
<dbReference type="GO" id="GO:0003677">
    <property type="term" value="F:DNA binding"/>
    <property type="evidence" value="ECO:0007669"/>
    <property type="project" value="UniProtKB-KW"/>
</dbReference>
<evidence type="ECO:0000256" key="4">
    <source>
        <dbReference type="ARBA" id="ARBA00022801"/>
    </source>
</evidence>
<dbReference type="AlphaFoldDB" id="A0A7G9WL77"/>
<evidence type="ECO:0000259" key="14">
    <source>
        <dbReference type="PROSITE" id="PS51198"/>
    </source>
</evidence>
<dbReference type="EMBL" id="CP060696">
    <property type="protein sequence ID" value="QNO19439.1"/>
    <property type="molecule type" value="Genomic_DNA"/>
</dbReference>
<feature type="binding site" evidence="13">
    <location>
        <begin position="20"/>
        <end position="27"/>
    </location>
    <ligand>
        <name>ATP</name>
        <dbReference type="ChEBI" id="CHEBI:30616"/>
    </ligand>
</feature>
<keyword evidence="3 13" id="KW-0547">Nucleotide-binding</keyword>
<dbReference type="GO" id="GO:0009314">
    <property type="term" value="P:response to radiation"/>
    <property type="evidence" value="ECO:0007669"/>
    <property type="project" value="UniProtKB-ARBA"/>
</dbReference>
<dbReference type="GO" id="GO:0005829">
    <property type="term" value="C:cytosol"/>
    <property type="evidence" value="ECO:0007669"/>
    <property type="project" value="TreeGrafter"/>
</dbReference>
<dbReference type="Gene3D" id="3.40.50.300">
    <property type="entry name" value="P-loop containing nucleotide triphosphate hydrolases"/>
    <property type="match status" value="2"/>
</dbReference>
<keyword evidence="6 13" id="KW-0067">ATP-binding</keyword>
<evidence type="ECO:0000256" key="10">
    <source>
        <dbReference type="ARBA" id="ARBA00034808"/>
    </source>
</evidence>
<evidence type="ECO:0000256" key="2">
    <source>
        <dbReference type="ARBA" id="ARBA00014807"/>
    </source>
</evidence>
<dbReference type="FunFam" id="1.10.10.160:FF:000001">
    <property type="entry name" value="ATP-dependent DNA helicase"/>
    <property type="match status" value="1"/>
</dbReference>
<dbReference type="GO" id="GO:0005524">
    <property type="term" value="F:ATP binding"/>
    <property type="evidence" value="ECO:0007669"/>
    <property type="project" value="UniProtKB-UniRule"/>
</dbReference>
<dbReference type="CDD" id="cd17932">
    <property type="entry name" value="DEXQc_UvrD"/>
    <property type="match status" value="1"/>
</dbReference>
<dbReference type="InterPro" id="IPR014017">
    <property type="entry name" value="DNA_helicase_UvrD-like_C"/>
</dbReference>
<dbReference type="PROSITE" id="PS51198">
    <property type="entry name" value="UVRD_HELICASE_ATP_BIND"/>
    <property type="match status" value="1"/>
</dbReference>
<evidence type="ECO:0000256" key="3">
    <source>
        <dbReference type="ARBA" id="ARBA00022741"/>
    </source>
</evidence>
<evidence type="ECO:0000256" key="13">
    <source>
        <dbReference type="PROSITE-ProRule" id="PRU00560"/>
    </source>
</evidence>
<dbReference type="GO" id="GO:0033202">
    <property type="term" value="C:DNA helicase complex"/>
    <property type="evidence" value="ECO:0007669"/>
    <property type="project" value="TreeGrafter"/>
</dbReference>
<dbReference type="GO" id="GO:0016787">
    <property type="term" value="F:hydrolase activity"/>
    <property type="evidence" value="ECO:0007669"/>
    <property type="project" value="UniProtKB-UniRule"/>
</dbReference>
<dbReference type="PANTHER" id="PTHR11070">
    <property type="entry name" value="UVRD / RECB / PCRA DNA HELICASE FAMILY MEMBER"/>
    <property type="match status" value="1"/>
</dbReference>
<keyword evidence="4 13" id="KW-0378">Hydrolase</keyword>
<comment type="similarity">
    <text evidence="1">Belongs to the helicase family. UvrD subfamily.</text>
</comment>
<dbReference type="InterPro" id="IPR013986">
    <property type="entry name" value="DExx_box_DNA_helicase_dom_sf"/>
</dbReference>
<dbReference type="GO" id="GO:0043138">
    <property type="term" value="F:3'-5' DNA helicase activity"/>
    <property type="evidence" value="ECO:0007669"/>
    <property type="project" value="UniProtKB-EC"/>
</dbReference>
<reference evidence="16 17" key="1">
    <citation type="submission" date="2020-08" db="EMBL/GenBank/DDBJ databases">
        <authorList>
            <person name="Ren C."/>
            <person name="Gu Y."/>
            <person name="Xu Y."/>
        </authorList>
    </citation>
    <scope>NUCLEOTIDE SEQUENCE [LARGE SCALE GENOMIC DNA]</scope>
    <source>
        <strain evidence="16 17">LBM18003</strain>
    </source>
</reference>
<evidence type="ECO:0000259" key="15">
    <source>
        <dbReference type="PROSITE" id="PS51217"/>
    </source>
</evidence>
<dbReference type="Pfam" id="PF13361">
    <property type="entry name" value="UvrD_C"/>
    <property type="match status" value="1"/>
</dbReference>
<dbReference type="EC" id="5.6.2.4" evidence="10"/>
<evidence type="ECO:0000313" key="16">
    <source>
        <dbReference type="EMBL" id="QNO19439.1"/>
    </source>
</evidence>
<dbReference type="PROSITE" id="PS51217">
    <property type="entry name" value="UVRD_HELICASE_CTER"/>
    <property type="match status" value="1"/>
</dbReference>
<feature type="domain" description="UvrD-like helicase C-terminal" evidence="15">
    <location>
        <begin position="319"/>
        <end position="595"/>
    </location>
</feature>